<dbReference type="GO" id="GO:0005975">
    <property type="term" value="P:carbohydrate metabolic process"/>
    <property type="evidence" value="ECO:0007669"/>
    <property type="project" value="InterPro"/>
</dbReference>
<feature type="domain" description="Polysaccharide lyase family 8 central" evidence="9">
    <location>
        <begin position="342"/>
        <end position="576"/>
    </location>
</feature>
<feature type="active site" evidence="7">
    <location>
        <position position="228"/>
    </location>
</feature>
<keyword evidence="6" id="KW-0456">Lyase</keyword>
<feature type="signal peptide" evidence="8">
    <location>
        <begin position="1"/>
        <end position="32"/>
    </location>
</feature>
<dbReference type="Gene3D" id="2.70.98.10">
    <property type="match status" value="1"/>
</dbReference>
<feature type="chain" id="PRO_5020529062" evidence="8">
    <location>
        <begin position="33"/>
        <end position="693"/>
    </location>
</feature>
<comment type="cofactor">
    <cofactor evidence="1">
        <name>Ca(2+)</name>
        <dbReference type="ChEBI" id="CHEBI:29108"/>
    </cofactor>
</comment>
<protein>
    <submittedName>
        <fullName evidence="12">Chondroitinase</fullName>
    </submittedName>
</protein>
<dbReference type="EMBL" id="SJSN01000020">
    <property type="protein sequence ID" value="TCD00755.1"/>
    <property type="molecule type" value="Genomic_DNA"/>
</dbReference>
<dbReference type="Pfam" id="PF02884">
    <property type="entry name" value="Lyase_8_C"/>
    <property type="match status" value="1"/>
</dbReference>
<dbReference type="SUPFAM" id="SSF74650">
    <property type="entry name" value="Galactose mutarotase-like"/>
    <property type="match status" value="1"/>
</dbReference>
<dbReference type="OrthoDB" id="6394136at2"/>
<evidence type="ECO:0000259" key="9">
    <source>
        <dbReference type="Pfam" id="PF02278"/>
    </source>
</evidence>
<dbReference type="Proteomes" id="UP000291485">
    <property type="component" value="Unassembled WGS sequence"/>
</dbReference>
<evidence type="ECO:0000256" key="8">
    <source>
        <dbReference type="SAM" id="SignalP"/>
    </source>
</evidence>
<evidence type="ECO:0000256" key="5">
    <source>
        <dbReference type="ARBA" id="ARBA00022837"/>
    </source>
</evidence>
<comment type="subunit">
    <text evidence="3">Monomer.</text>
</comment>
<evidence type="ECO:0000259" key="10">
    <source>
        <dbReference type="Pfam" id="PF02884"/>
    </source>
</evidence>
<dbReference type="AlphaFoldDB" id="A0A4R0NNK2"/>
<evidence type="ECO:0000256" key="3">
    <source>
        <dbReference type="ARBA" id="ARBA00011245"/>
    </source>
</evidence>
<name>A0A4R0NNK2_9SPHI</name>
<dbReference type="SUPFAM" id="SSF49863">
    <property type="entry name" value="Hyaluronate lyase-like, C-terminal domain"/>
    <property type="match status" value="1"/>
</dbReference>
<dbReference type="InterPro" id="IPR011013">
    <property type="entry name" value="Gal_mutarotase_sf_dom"/>
</dbReference>
<dbReference type="GO" id="GO:0005576">
    <property type="term" value="C:extracellular region"/>
    <property type="evidence" value="ECO:0007669"/>
    <property type="project" value="InterPro"/>
</dbReference>
<dbReference type="GO" id="GO:0030246">
    <property type="term" value="F:carbohydrate binding"/>
    <property type="evidence" value="ECO:0007669"/>
    <property type="project" value="InterPro"/>
</dbReference>
<dbReference type="InterPro" id="IPR038970">
    <property type="entry name" value="Lyase_8"/>
</dbReference>
<dbReference type="Gene3D" id="1.50.10.100">
    <property type="entry name" value="Chondroitin AC/alginate lyase"/>
    <property type="match status" value="1"/>
</dbReference>
<dbReference type="Gene3D" id="2.60.220.10">
    <property type="entry name" value="Polysaccharide lyase family 8-like, C-terminal"/>
    <property type="match status" value="1"/>
</dbReference>
<evidence type="ECO:0000256" key="1">
    <source>
        <dbReference type="ARBA" id="ARBA00001913"/>
    </source>
</evidence>
<dbReference type="InterPro" id="IPR011071">
    <property type="entry name" value="Lyase_8-like_C"/>
</dbReference>
<feature type="active site" evidence="7">
    <location>
        <position position="237"/>
    </location>
</feature>
<proteinExistence type="inferred from homology"/>
<evidence type="ECO:0000256" key="7">
    <source>
        <dbReference type="PIRSR" id="PIRSR638970-1"/>
    </source>
</evidence>
<feature type="domain" description="Polysaccharide lyase family 8 C-terminal" evidence="10">
    <location>
        <begin position="590"/>
        <end position="654"/>
    </location>
</feature>
<keyword evidence="4 8" id="KW-0732">Signal</keyword>
<evidence type="ECO:0000259" key="11">
    <source>
        <dbReference type="Pfam" id="PF08124"/>
    </source>
</evidence>
<sequence>MSGFINRSVNIMLVPKTCLLYFAFLISFSAMAQNQPFAIIQGRITADQQIGINDAVLTKKIVSELAKLQTDGSWSDIDYGNAQYDPLRRIKDMASAYIRPSNAYYGDTQIYDAIVRSLQNWLDQDPKNKNWWYNDIFYPQAIGQTLILMRKAPRLLPADLEKGLIRRMIIKLRVGDGANTSDEALHYLYRACLTQDKNTLDSAAKYLYEPISVDGKEGVQIDGSYYQHGKQQAIASYGRVFISNSIDAAFYLRDTKYALPKDKTIILVDYLKRTFLQTIRGDFYDFNVRGRGISRKDSLGAWVSGIVQKIKLFNPENSELWEAASLRTSGNKPAGYKINPFHQQYWKSSYTLHVRPRYTFSVQSSSIRTLRTERGNNENILGKFLADGATNIQRSGSEYANIMPIWEWDKIPGTTSRDYMNDDGATIEKDWGISGTTKFVGGVSDGVYGVSAYDLDYDSVKAKKAWFFLDKEVVCLGAGIQSNSPEHITTTINQSWLRGRINVADQKSWILHDSIGYFFPSGGNIRSSNQLQKGNWYRINHFQNKDEVSAKVFKAWFDHGVKPQDASYAYIVMPGIGDQDLIEKERAMIKIVKNTSEIQAVKHAGLNILQIVFYKAGEFNSGGVIIKVDQPCLVHIKDLNAERPILYIADPTQEIPVIKVKIKLPKPDREKTLICKLPLGSMAGSTKSFNLNN</sequence>
<dbReference type="Pfam" id="PF02278">
    <property type="entry name" value="Lyase_8"/>
    <property type="match status" value="1"/>
</dbReference>
<dbReference type="InterPro" id="IPR012970">
    <property type="entry name" value="Lyase_8_alpha_N"/>
</dbReference>
<dbReference type="InterPro" id="IPR014718">
    <property type="entry name" value="GH-type_carb-bd"/>
</dbReference>
<comment type="caution">
    <text evidence="12">The sequence shown here is derived from an EMBL/GenBank/DDBJ whole genome shotgun (WGS) entry which is preliminary data.</text>
</comment>
<dbReference type="InterPro" id="IPR003159">
    <property type="entry name" value="Lyase_8_central_dom"/>
</dbReference>
<dbReference type="InterPro" id="IPR004103">
    <property type="entry name" value="Lyase_8_C"/>
</dbReference>
<organism evidence="12 13">
    <name type="scientific">Pedobacter frigidisoli</name>
    <dbReference type="NCBI Taxonomy" id="2530455"/>
    <lineage>
        <taxon>Bacteria</taxon>
        <taxon>Pseudomonadati</taxon>
        <taxon>Bacteroidota</taxon>
        <taxon>Sphingobacteriia</taxon>
        <taxon>Sphingobacteriales</taxon>
        <taxon>Sphingobacteriaceae</taxon>
        <taxon>Pedobacter</taxon>
    </lineage>
</organism>
<evidence type="ECO:0000313" key="13">
    <source>
        <dbReference type="Proteomes" id="UP000291485"/>
    </source>
</evidence>
<dbReference type="GO" id="GO:0016837">
    <property type="term" value="F:carbon-oxygen lyase activity, acting on polysaccharides"/>
    <property type="evidence" value="ECO:0007669"/>
    <property type="project" value="UniProtKB-ARBA"/>
</dbReference>
<dbReference type="SUPFAM" id="SSF48230">
    <property type="entry name" value="Chondroitin AC/alginate lyase"/>
    <property type="match status" value="1"/>
</dbReference>
<reference evidence="12 13" key="1">
    <citation type="submission" date="2019-02" db="EMBL/GenBank/DDBJ databases">
        <title>Pedobacter sp. RP-3-11 sp. nov., isolated from Arctic soil.</title>
        <authorList>
            <person name="Dahal R.H."/>
        </authorList>
    </citation>
    <scope>NUCLEOTIDE SEQUENCE [LARGE SCALE GENOMIC DNA]</scope>
    <source>
        <strain evidence="12 13">RP-3-11</strain>
    </source>
</reference>
<dbReference type="InterPro" id="IPR008929">
    <property type="entry name" value="Chondroitin_lyas"/>
</dbReference>
<dbReference type="PANTHER" id="PTHR38481">
    <property type="entry name" value="HYALURONATE LYASE"/>
    <property type="match status" value="1"/>
</dbReference>
<accession>A0A4R0NNK2</accession>
<dbReference type="Pfam" id="PF08124">
    <property type="entry name" value="Lyase_8_N"/>
    <property type="match status" value="1"/>
</dbReference>
<dbReference type="PANTHER" id="PTHR38481:SF1">
    <property type="entry name" value="HYALURONATE LYASE"/>
    <property type="match status" value="1"/>
</dbReference>
<comment type="similarity">
    <text evidence="2">Belongs to the polysaccharide lyase 8 family.</text>
</comment>
<evidence type="ECO:0000256" key="2">
    <source>
        <dbReference type="ARBA" id="ARBA00006699"/>
    </source>
</evidence>
<evidence type="ECO:0000256" key="4">
    <source>
        <dbReference type="ARBA" id="ARBA00022729"/>
    </source>
</evidence>
<evidence type="ECO:0000256" key="6">
    <source>
        <dbReference type="ARBA" id="ARBA00023239"/>
    </source>
</evidence>
<keyword evidence="13" id="KW-1185">Reference proteome</keyword>
<keyword evidence="5" id="KW-0106">Calcium</keyword>
<gene>
    <name evidence="12" type="ORF">EZ449_19850</name>
</gene>
<feature type="domain" description="Polysaccharide lyase 8 N-terminal alpha-helical" evidence="11">
    <location>
        <begin position="85"/>
        <end position="300"/>
    </location>
</feature>
<evidence type="ECO:0000313" key="12">
    <source>
        <dbReference type="EMBL" id="TCD00755.1"/>
    </source>
</evidence>
<feature type="active site" evidence="7">
    <location>
        <position position="291"/>
    </location>
</feature>